<evidence type="ECO:0000256" key="1">
    <source>
        <dbReference type="SAM" id="MobiDB-lite"/>
    </source>
</evidence>
<comment type="caution">
    <text evidence="2">The sequence shown here is derived from an EMBL/GenBank/DDBJ whole genome shotgun (WGS) entry which is preliminary data.</text>
</comment>
<gene>
    <name evidence="2" type="ORF">MLI01_25810</name>
</gene>
<name>A0A4Y4B7Y5_MICMQ</name>
<evidence type="ECO:0000313" key="2">
    <source>
        <dbReference type="EMBL" id="GEC76436.1"/>
    </source>
</evidence>
<proteinExistence type="predicted"/>
<dbReference type="AlphaFoldDB" id="A0A4Y4B7Y5"/>
<dbReference type="EMBL" id="BJNQ01000019">
    <property type="protein sequence ID" value="GEC76436.1"/>
    <property type="molecule type" value="Genomic_DNA"/>
</dbReference>
<organism evidence="2 3">
    <name type="scientific">Microbacterium maritypicum</name>
    <name type="common">Microbacterium liquefaciens</name>
    <dbReference type="NCBI Taxonomy" id="33918"/>
    <lineage>
        <taxon>Bacteria</taxon>
        <taxon>Bacillati</taxon>
        <taxon>Actinomycetota</taxon>
        <taxon>Actinomycetes</taxon>
        <taxon>Micrococcales</taxon>
        <taxon>Microbacteriaceae</taxon>
        <taxon>Microbacterium</taxon>
    </lineage>
</organism>
<feature type="region of interest" description="Disordered" evidence="1">
    <location>
        <begin position="1"/>
        <end position="27"/>
    </location>
</feature>
<sequence length="70" mass="7648">MHPAFEHGEYYEGPHDDELAESAAVPSSGCPSVYVSLDDIGVLMDNHNLIATNIDDNLPVLRDIAKLVKQ</sequence>
<dbReference type="Proteomes" id="UP000317410">
    <property type="component" value="Unassembled WGS sequence"/>
</dbReference>
<protein>
    <submittedName>
        <fullName evidence="2">Uncharacterized protein</fullName>
    </submittedName>
</protein>
<evidence type="ECO:0000313" key="3">
    <source>
        <dbReference type="Proteomes" id="UP000317410"/>
    </source>
</evidence>
<feature type="compositionally biased region" description="Basic and acidic residues" evidence="1">
    <location>
        <begin position="1"/>
        <end position="17"/>
    </location>
</feature>
<reference evidence="2 3" key="1">
    <citation type="submission" date="2019-06" db="EMBL/GenBank/DDBJ databases">
        <title>Whole genome shotgun sequence of Microbacterium liquefaciens NBRC 15037.</title>
        <authorList>
            <person name="Hosoyama A."/>
            <person name="Uohara A."/>
            <person name="Ohji S."/>
            <person name="Ichikawa N."/>
        </authorList>
    </citation>
    <scope>NUCLEOTIDE SEQUENCE [LARGE SCALE GENOMIC DNA]</scope>
    <source>
        <strain evidence="2 3">NBRC 15037</strain>
    </source>
</reference>
<dbReference type="RefSeq" id="WP_141387406.1">
    <property type="nucleotide sequence ID" value="NZ_BJNQ01000019.1"/>
</dbReference>
<accession>A0A4Y4B7Y5</accession>